<protein>
    <submittedName>
        <fullName evidence="1">Uncharacterized protein</fullName>
    </submittedName>
</protein>
<sequence>MDETFYAGKQMQPNLHDLATTIALASDALAAAAGALAEASRAISDASDKLNKSKDPVPSNPIIELAEIRERSDLVDTSTNNKNQHVISISSECDSEVEVTSDHFPPHEQVPEPSFFQPETTNNLRGPYTTTVNEINDQLDPSFAPPNPTSRMLTIPCHTGDRDDTPEPYTSTLLDAMNLYPRIPSGRNYIYFDQDSDGLAFVAYMALQANRIVCLIPDDIVDRFSKLLKSLTHANVHRADTPEQFTHILADIGPLNTNYYDIFCTSRSKFILNAPTFLLLCPDCILHWGLPSSSYYYIALAKLPQTVRNCIMEIGEYQFDESAHGAQPYSKAILDACFHPDSPFEPLRKIAFQLVTRYSHLGLT</sequence>
<dbReference type="AlphaFoldDB" id="A0A8H7IDA2"/>
<proteinExistence type="predicted"/>
<evidence type="ECO:0000313" key="2">
    <source>
        <dbReference type="Proteomes" id="UP000614334"/>
    </source>
</evidence>
<accession>A0A8H7IDA2</accession>
<comment type="caution">
    <text evidence="1">The sequence shown here is derived from an EMBL/GenBank/DDBJ whole genome shotgun (WGS) entry which is preliminary data.</text>
</comment>
<name>A0A8H7IDA2_9AGAM</name>
<dbReference type="Proteomes" id="UP000614334">
    <property type="component" value="Unassembled WGS sequence"/>
</dbReference>
<dbReference type="EMBL" id="JACYCF010000009">
    <property type="protein sequence ID" value="KAF8754999.1"/>
    <property type="molecule type" value="Genomic_DNA"/>
</dbReference>
<reference evidence="1" key="1">
    <citation type="submission" date="2020-09" db="EMBL/GenBank/DDBJ databases">
        <title>Comparative genome analyses of four rice-infecting Rhizoctonia solani isolates reveal extensive enrichment of homogalacturonan modification genes.</title>
        <authorList>
            <person name="Lee D.-Y."/>
            <person name="Jeon J."/>
            <person name="Kim K.-T."/>
            <person name="Cheong K."/>
            <person name="Song H."/>
            <person name="Choi G."/>
            <person name="Ko J."/>
            <person name="Opiyo S.O."/>
            <person name="Zuo S."/>
            <person name="Madhav S."/>
            <person name="Lee Y.-H."/>
            <person name="Wang G.-L."/>
        </authorList>
    </citation>
    <scope>NUCLEOTIDE SEQUENCE</scope>
    <source>
        <strain evidence="1">AG1-IA B2</strain>
    </source>
</reference>
<organism evidence="1 2">
    <name type="scientific">Rhizoctonia solani</name>
    <dbReference type="NCBI Taxonomy" id="456999"/>
    <lineage>
        <taxon>Eukaryota</taxon>
        <taxon>Fungi</taxon>
        <taxon>Dikarya</taxon>
        <taxon>Basidiomycota</taxon>
        <taxon>Agaricomycotina</taxon>
        <taxon>Agaricomycetes</taxon>
        <taxon>Cantharellales</taxon>
        <taxon>Ceratobasidiaceae</taxon>
        <taxon>Rhizoctonia</taxon>
    </lineage>
</organism>
<gene>
    <name evidence="1" type="ORF">RHS01_05386</name>
</gene>
<evidence type="ECO:0000313" key="1">
    <source>
        <dbReference type="EMBL" id="KAF8754999.1"/>
    </source>
</evidence>